<dbReference type="Proteomes" id="UP000654482">
    <property type="component" value="Unassembled WGS sequence"/>
</dbReference>
<proteinExistence type="predicted"/>
<dbReference type="RefSeq" id="WP_194027832.1">
    <property type="nucleotide sequence ID" value="NZ_JADEWZ010000003.1"/>
</dbReference>
<reference evidence="1" key="1">
    <citation type="submission" date="2020-10" db="EMBL/GenBank/DDBJ databases">
        <authorList>
            <person name="Castelo-Branco R."/>
            <person name="Eusebio N."/>
            <person name="Adriana R."/>
            <person name="Vieira A."/>
            <person name="Brugerolle De Fraissinette N."/>
            <person name="Rezende De Castro R."/>
            <person name="Schneider M.P."/>
            <person name="Vasconcelos V."/>
            <person name="Leao P.N."/>
        </authorList>
    </citation>
    <scope>NUCLEOTIDE SEQUENCE</scope>
    <source>
        <strain evidence="1">LEGE 07157</strain>
    </source>
</reference>
<evidence type="ECO:0000313" key="2">
    <source>
        <dbReference type="Proteomes" id="UP000654482"/>
    </source>
</evidence>
<dbReference type="AlphaFoldDB" id="A0A8J7B6Y4"/>
<gene>
    <name evidence="1" type="ORF">IQ249_02385</name>
</gene>
<evidence type="ECO:0000313" key="1">
    <source>
        <dbReference type="EMBL" id="MBE9114736.1"/>
    </source>
</evidence>
<keyword evidence="2" id="KW-1185">Reference proteome</keyword>
<accession>A0A8J7B6Y4</accession>
<organism evidence="1 2">
    <name type="scientific">Lusitaniella coriacea LEGE 07157</name>
    <dbReference type="NCBI Taxonomy" id="945747"/>
    <lineage>
        <taxon>Bacteria</taxon>
        <taxon>Bacillati</taxon>
        <taxon>Cyanobacteriota</taxon>
        <taxon>Cyanophyceae</taxon>
        <taxon>Spirulinales</taxon>
        <taxon>Lusitaniellaceae</taxon>
        <taxon>Lusitaniella</taxon>
    </lineage>
</organism>
<sequence length="76" mass="8419">MSENLPNDPRKSPAEAFTISSKPANRMILIGASEWVRGTIHRLHCLGIAEVGLWSQVIPTRNPGEVISILTRSRIK</sequence>
<protein>
    <submittedName>
        <fullName evidence="1">Uncharacterized protein</fullName>
    </submittedName>
</protein>
<name>A0A8J7B6Y4_9CYAN</name>
<comment type="caution">
    <text evidence="1">The sequence shown here is derived from an EMBL/GenBank/DDBJ whole genome shotgun (WGS) entry which is preliminary data.</text>
</comment>
<dbReference type="EMBL" id="JADEWZ010000003">
    <property type="protein sequence ID" value="MBE9114736.1"/>
    <property type="molecule type" value="Genomic_DNA"/>
</dbReference>